<sequence>MMSDDALVDILISLKMEDSDSDEDGITIENEDEVGIVGDDKSADIMQILRSINMTMRTMDKKMSKLELEVSILKRKSLEPRHRDAFGMPDPDMHGHTTSPVFRFRSSETSATRDDDTESFTDVKGGRRSCSERGRCRSHHHL</sequence>
<protein>
    <submittedName>
        <fullName evidence="2">Uncharacterized protein</fullName>
    </submittedName>
</protein>
<proteinExistence type="predicted"/>
<dbReference type="AlphaFoldDB" id="A0A517LBW0"/>
<reference evidence="2 3" key="1">
    <citation type="submission" date="2019-07" db="EMBL/GenBank/DDBJ databases">
        <title>Finished genome of Venturia effusa.</title>
        <authorList>
            <person name="Young C.A."/>
            <person name="Cox M.P."/>
            <person name="Ganley A.R.D."/>
            <person name="David W.J."/>
        </authorList>
    </citation>
    <scope>NUCLEOTIDE SEQUENCE [LARGE SCALE GENOMIC DNA]</scope>
    <source>
        <strain evidence="3">albino</strain>
    </source>
</reference>
<dbReference type="Proteomes" id="UP000316270">
    <property type="component" value="Chromosome 9"/>
</dbReference>
<evidence type="ECO:0000256" key="1">
    <source>
        <dbReference type="SAM" id="MobiDB-lite"/>
    </source>
</evidence>
<feature type="compositionally biased region" description="Basic and acidic residues" evidence="1">
    <location>
        <begin position="81"/>
        <end position="95"/>
    </location>
</feature>
<evidence type="ECO:0000313" key="3">
    <source>
        <dbReference type="Proteomes" id="UP000316270"/>
    </source>
</evidence>
<dbReference type="OrthoDB" id="3879699at2759"/>
<evidence type="ECO:0000313" key="2">
    <source>
        <dbReference type="EMBL" id="QDS73128.1"/>
    </source>
</evidence>
<gene>
    <name evidence="2" type="ORF">FKW77_001498</name>
</gene>
<accession>A0A517LBW0</accession>
<feature type="region of interest" description="Disordered" evidence="1">
    <location>
        <begin position="81"/>
        <end position="142"/>
    </location>
</feature>
<dbReference type="EMBL" id="CP042193">
    <property type="protein sequence ID" value="QDS73128.1"/>
    <property type="molecule type" value="Genomic_DNA"/>
</dbReference>
<keyword evidence="3" id="KW-1185">Reference proteome</keyword>
<organism evidence="2 3">
    <name type="scientific">Venturia effusa</name>
    <dbReference type="NCBI Taxonomy" id="50376"/>
    <lineage>
        <taxon>Eukaryota</taxon>
        <taxon>Fungi</taxon>
        <taxon>Dikarya</taxon>
        <taxon>Ascomycota</taxon>
        <taxon>Pezizomycotina</taxon>
        <taxon>Dothideomycetes</taxon>
        <taxon>Pleosporomycetidae</taxon>
        <taxon>Venturiales</taxon>
        <taxon>Venturiaceae</taxon>
        <taxon>Venturia</taxon>
    </lineage>
</organism>
<name>A0A517LBW0_9PEZI</name>